<dbReference type="PROSITE" id="PS00122">
    <property type="entry name" value="CARBOXYLESTERASE_B_1"/>
    <property type="match status" value="1"/>
</dbReference>
<keyword evidence="2 3" id="KW-0378">Hydrolase</keyword>
<evidence type="ECO:0000259" key="4">
    <source>
        <dbReference type="Pfam" id="PF00135"/>
    </source>
</evidence>
<comment type="similarity">
    <text evidence="1 3">Belongs to the type-B carboxylesterase/lipase family.</text>
</comment>
<dbReference type="PANTHER" id="PTHR11559">
    <property type="entry name" value="CARBOXYLESTERASE"/>
    <property type="match status" value="1"/>
</dbReference>
<evidence type="ECO:0000313" key="6">
    <source>
        <dbReference type="Proteomes" id="UP000660729"/>
    </source>
</evidence>
<dbReference type="SUPFAM" id="SSF53474">
    <property type="entry name" value="alpha/beta-Hydrolases"/>
    <property type="match status" value="1"/>
</dbReference>
<name>A0A8H6RAT7_9PEZI</name>
<feature type="signal peptide" evidence="3">
    <location>
        <begin position="1"/>
        <end position="17"/>
    </location>
</feature>
<dbReference type="GO" id="GO:0016787">
    <property type="term" value="F:hydrolase activity"/>
    <property type="evidence" value="ECO:0007669"/>
    <property type="project" value="UniProtKB-KW"/>
</dbReference>
<keyword evidence="6" id="KW-1185">Reference proteome</keyword>
<dbReference type="AlphaFoldDB" id="A0A8H6RAT7"/>
<accession>A0A8H6RAT7</accession>
<dbReference type="InterPro" id="IPR019826">
    <property type="entry name" value="Carboxylesterase_B_AS"/>
</dbReference>
<evidence type="ECO:0000256" key="3">
    <source>
        <dbReference type="RuleBase" id="RU361235"/>
    </source>
</evidence>
<organism evidence="5 6">
    <name type="scientific">Pseudocercospora fuligena</name>
    <dbReference type="NCBI Taxonomy" id="685502"/>
    <lineage>
        <taxon>Eukaryota</taxon>
        <taxon>Fungi</taxon>
        <taxon>Dikarya</taxon>
        <taxon>Ascomycota</taxon>
        <taxon>Pezizomycotina</taxon>
        <taxon>Dothideomycetes</taxon>
        <taxon>Dothideomycetidae</taxon>
        <taxon>Mycosphaerellales</taxon>
        <taxon>Mycosphaerellaceae</taxon>
        <taxon>Pseudocercospora</taxon>
    </lineage>
</organism>
<feature type="chain" id="PRO_5034278799" description="Carboxylic ester hydrolase" evidence="3">
    <location>
        <begin position="18"/>
        <end position="591"/>
    </location>
</feature>
<keyword evidence="3" id="KW-0732">Signal</keyword>
<dbReference type="InterPro" id="IPR050309">
    <property type="entry name" value="Type-B_Carboxylest/Lipase"/>
</dbReference>
<dbReference type="OrthoDB" id="3200163at2759"/>
<dbReference type="Pfam" id="PF00135">
    <property type="entry name" value="COesterase"/>
    <property type="match status" value="1"/>
</dbReference>
<dbReference type="InterPro" id="IPR002018">
    <property type="entry name" value="CarbesteraseB"/>
</dbReference>
<evidence type="ECO:0000256" key="1">
    <source>
        <dbReference type="ARBA" id="ARBA00005964"/>
    </source>
</evidence>
<proteinExistence type="inferred from homology"/>
<dbReference type="Gene3D" id="3.40.50.1820">
    <property type="entry name" value="alpha/beta hydrolase"/>
    <property type="match status" value="1"/>
</dbReference>
<dbReference type="EMBL" id="JABCIY010000224">
    <property type="protein sequence ID" value="KAF7187668.1"/>
    <property type="molecule type" value="Genomic_DNA"/>
</dbReference>
<feature type="domain" description="Carboxylesterase type B" evidence="4">
    <location>
        <begin position="33"/>
        <end position="581"/>
    </location>
</feature>
<sequence>MASFLRLALSFLPLIAATPAPQLGGLLPGPQKTLDYGTFKGNQAFAGVDSYLGMPFAISGRFQNPRVIGSQDKLTGVQDATKYGLACPQQQLVASPLYSENAEIGGLLAAVEQIAFAPVGNQNQGEDCLTINVQIPSGVNSTKGLPVMMWIFGGGFELGSSASLGSEATAIQGLIYQGAKIVQRSVEMGQPIVFVSANYRVNAFGTLASQEMTDGGVSNLALKDQRVAMQWVQKYISNFGGDKTRVTLFGESAGSMSIATHMLLNDGNNEGLFSGAIMASGAIIKVKDYHQEQVTFDFIASQAGCGTSSNKLACLRTADYNKIYNAVQKIPNFFGYTSTKVPWYPRPDGKYLKDSPHRLLRSGKIAQIPFMVGDMKDEGTLFSVAPQLNITNDADFQSFWKDIFFQTLSPAQIKAFTDQYSQDPAQGSPYDTGALNAIGPQYKRLASAVGDYTFEAGRRDLLEHAYGKMKMWTYQQVQSIPILGQLPALTSLTGLPILGSFHVSDVVLNSFGTVPPAISKNTRNIMSTYISFVNTHDPNNHGLSDLPNWPQWDPTNKAMFRYKEDGPDIIKDNYREKQMRFINDNADTYVY</sequence>
<evidence type="ECO:0000313" key="5">
    <source>
        <dbReference type="EMBL" id="KAF7187668.1"/>
    </source>
</evidence>
<evidence type="ECO:0000256" key="2">
    <source>
        <dbReference type="ARBA" id="ARBA00022801"/>
    </source>
</evidence>
<dbReference type="EC" id="3.1.1.-" evidence="3"/>
<comment type="caution">
    <text evidence="5">The sequence shown here is derived from an EMBL/GenBank/DDBJ whole genome shotgun (WGS) entry which is preliminary data.</text>
</comment>
<dbReference type="Proteomes" id="UP000660729">
    <property type="component" value="Unassembled WGS sequence"/>
</dbReference>
<gene>
    <name evidence="5" type="ORF">HII31_11007</name>
</gene>
<protein>
    <recommendedName>
        <fullName evidence="3">Carboxylic ester hydrolase</fullName>
        <ecNumber evidence="3">3.1.1.-</ecNumber>
    </recommendedName>
</protein>
<dbReference type="InterPro" id="IPR029058">
    <property type="entry name" value="AB_hydrolase_fold"/>
</dbReference>
<reference evidence="5" key="1">
    <citation type="submission" date="2020-04" db="EMBL/GenBank/DDBJ databases">
        <title>Draft genome resource of the tomato pathogen Pseudocercospora fuligena.</title>
        <authorList>
            <person name="Zaccaron A."/>
        </authorList>
    </citation>
    <scope>NUCLEOTIDE SEQUENCE</scope>
    <source>
        <strain evidence="5">PF001</strain>
    </source>
</reference>